<reference evidence="2 3" key="1">
    <citation type="submission" date="2024-01" db="EMBL/GenBank/DDBJ databases">
        <title>Genome assemblies of Stephania.</title>
        <authorList>
            <person name="Yang L."/>
        </authorList>
    </citation>
    <scope>NUCLEOTIDE SEQUENCE [LARGE SCALE GENOMIC DNA]</scope>
    <source>
        <strain evidence="2">QJT</strain>
        <tissue evidence="2">Leaf</tissue>
    </source>
</reference>
<gene>
    <name evidence="2" type="ORF">Sjap_018956</name>
</gene>
<protein>
    <submittedName>
        <fullName evidence="2">Uncharacterized protein</fullName>
    </submittedName>
</protein>
<dbReference type="AlphaFoldDB" id="A0AAP0F3C5"/>
<feature type="region of interest" description="Disordered" evidence="1">
    <location>
        <begin position="67"/>
        <end position="94"/>
    </location>
</feature>
<keyword evidence="3" id="KW-1185">Reference proteome</keyword>
<dbReference type="EMBL" id="JBBNAE010000008">
    <property type="protein sequence ID" value="KAK9101702.1"/>
    <property type="molecule type" value="Genomic_DNA"/>
</dbReference>
<evidence type="ECO:0000313" key="2">
    <source>
        <dbReference type="EMBL" id="KAK9101702.1"/>
    </source>
</evidence>
<proteinExistence type="predicted"/>
<organism evidence="2 3">
    <name type="scientific">Stephania japonica</name>
    <dbReference type="NCBI Taxonomy" id="461633"/>
    <lineage>
        <taxon>Eukaryota</taxon>
        <taxon>Viridiplantae</taxon>
        <taxon>Streptophyta</taxon>
        <taxon>Embryophyta</taxon>
        <taxon>Tracheophyta</taxon>
        <taxon>Spermatophyta</taxon>
        <taxon>Magnoliopsida</taxon>
        <taxon>Ranunculales</taxon>
        <taxon>Menispermaceae</taxon>
        <taxon>Menispermoideae</taxon>
        <taxon>Cissampelideae</taxon>
        <taxon>Stephania</taxon>
    </lineage>
</organism>
<name>A0AAP0F3C5_9MAGN</name>
<dbReference type="Proteomes" id="UP001417504">
    <property type="component" value="Unassembled WGS sequence"/>
</dbReference>
<sequence length="146" mass="16081">MYAPDEAVERLGHSSPSFYYYRDILVPGQLVWLTGQRARAPPFWSCKGELKLPSIGPFHPQPLALTTPQGLRRLASGPSPPLSGRRRGRGRMANHPFPPLSMVHMGWGRRSLLVGLPPPLRRRWGSLVGAPLPTTAVATVRPPPLL</sequence>
<accession>A0AAP0F3C5</accession>
<comment type="caution">
    <text evidence="2">The sequence shown here is derived from an EMBL/GenBank/DDBJ whole genome shotgun (WGS) entry which is preliminary data.</text>
</comment>
<evidence type="ECO:0000256" key="1">
    <source>
        <dbReference type="SAM" id="MobiDB-lite"/>
    </source>
</evidence>
<evidence type="ECO:0000313" key="3">
    <source>
        <dbReference type="Proteomes" id="UP001417504"/>
    </source>
</evidence>